<dbReference type="InterPro" id="IPR036390">
    <property type="entry name" value="WH_DNA-bd_sf"/>
</dbReference>
<dbReference type="InterPro" id="IPR036388">
    <property type="entry name" value="WH-like_DNA-bd_sf"/>
</dbReference>
<organism evidence="1 2">
    <name type="scientific">Sporosarcina soli</name>
    <dbReference type="NCBI Taxonomy" id="334736"/>
    <lineage>
        <taxon>Bacteria</taxon>
        <taxon>Bacillati</taxon>
        <taxon>Bacillota</taxon>
        <taxon>Bacilli</taxon>
        <taxon>Bacillales</taxon>
        <taxon>Caryophanaceae</taxon>
        <taxon>Sporosarcina</taxon>
    </lineage>
</organism>
<dbReference type="EMBL" id="JBHSNO010000016">
    <property type="protein sequence ID" value="MFC5591548.1"/>
    <property type="molecule type" value="Genomic_DNA"/>
</dbReference>
<dbReference type="SUPFAM" id="SSF46785">
    <property type="entry name" value="Winged helix' DNA-binding domain"/>
    <property type="match status" value="1"/>
</dbReference>
<sequence length="177" mass="20591">MEKLNKLKHLINRNHLTDIKNRIVSEISQGPTNTIYYYDFKNIGAINSSGIDEILEQVLDYVIANETTKYLYVTNLIDEFEHVFNINRSLQASNKLLVAKLGDSYEFLGNLSNALTEILHEVYKHKQVTARDLADQYGKQLNLMSTHLNNLYKKRLVIKEEEYLVEGGRQFVYKSLF</sequence>
<evidence type="ECO:0000313" key="1">
    <source>
        <dbReference type="EMBL" id="MFC5591548.1"/>
    </source>
</evidence>
<keyword evidence="2" id="KW-1185">Reference proteome</keyword>
<dbReference type="Proteomes" id="UP001596109">
    <property type="component" value="Unassembled WGS sequence"/>
</dbReference>
<dbReference type="RefSeq" id="WP_381439472.1">
    <property type="nucleotide sequence ID" value="NZ_JBHSNO010000016.1"/>
</dbReference>
<reference evidence="2" key="1">
    <citation type="journal article" date="2019" name="Int. J. Syst. Evol. Microbiol.">
        <title>The Global Catalogue of Microorganisms (GCM) 10K type strain sequencing project: providing services to taxonomists for standard genome sequencing and annotation.</title>
        <authorList>
            <consortium name="The Broad Institute Genomics Platform"/>
            <consortium name="The Broad Institute Genome Sequencing Center for Infectious Disease"/>
            <person name="Wu L."/>
            <person name="Ma J."/>
        </authorList>
    </citation>
    <scope>NUCLEOTIDE SEQUENCE [LARGE SCALE GENOMIC DNA]</scope>
    <source>
        <strain evidence="2">CGMCC 4.1434</strain>
    </source>
</reference>
<accession>A0ABW0TRS9</accession>
<comment type="caution">
    <text evidence="1">The sequence shown here is derived from an EMBL/GenBank/DDBJ whole genome shotgun (WGS) entry which is preliminary data.</text>
</comment>
<gene>
    <name evidence="1" type="ORF">ACFPRA_21925</name>
</gene>
<name>A0ABW0TRS9_9BACL</name>
<dbReference type="Gene3D" id="1.10.10.10">
    <property type="entry name" value="Winged helix-like DNA-binding domain superfamily/Winged helix DNA-binding domain"/>
    <property type="match status" value="1"/>
</dbReference>
<proteinExistence type="predicted"/>
<protein>
    <submittedName>
        <fullName evidence="1">Uncharacterized protein</fullName>
    </submittedName>
</protein>
<evidence type="ECO:0000313" key="2">
    <source>
        <dbReference type="Proteomes" id="UP001596109"/>
    </source>
</evidence>